<sequence>MIKLYIIILYILILSKPVMFFIRESRFRKLKYSGHDKIGFKAQKNEKSASGAGEIHSSVSKKTCLVCQNNTFNY</sequence>
<proteinExistence type="predicted"/>
<protein>
    <submittedName>
        <fullName evidence="2">Uncharacterized protein</fullName>
    </submittedName>
</protein>
<keyword evidence="1" id="KW-0472">Membrane</keyword>
<name>A0A652ZWM5_9SPIR</name>
<evidence type="ECO:0000313" key="2">
    <source>
        <dbReference type="EMBL" id="VBB40194.1"/>
    </source>
</evidence>
<gene>
    <name evidence="2" type="ORF">TRIP_E280171</name>
</gene>
<dbReference type="AlphaFoldDB" id="A0A652ZWM5"/>
<organism evidence="2">
    <name type="scientific">uncultured Spirochaetota bacterium</name>
    <dbReference type="NCBI Taxonomy" id="460511"/>
    <lineage>
        <taxon>Bacteria</taxon>
        <taxon>Pseudomonadati</taxon>
        <taxon>Spirochaetota</taxon>
        <taxon>environmental samples</taxon>
    </lineage>
</organism>
<keyword evidence="1" id="KW-1133">Transmembrane helix</keyword>
<dbReference type="EMBL" id="UPXP01000021">
    <property type="protein sequence ID" value="VBB40194.1"/>
    <property type="molecule type" value="Genomic_DNA"/>
</dbReference>
<accession>A0A652ZWM5</accession>
<keyword evidence="1" id="KW-0812">Transmembrane</keyword>
<feature type="transmembrane region" description="Helical" evidence="1">
    <location>
        <begin position="6"/>
        <end position="22"/>
    </location>
</feature>
<evidence type="ECO:0000256" key="1">
    <source>
        <dbReference type="SAM" id="Phobius"/>
    </source>
</evidence>
<reference evidence="2" key="1">
    <citation type="submission" date="2018-07" db="EMBL/GenBank/DDBJ databases">
        <authorList>
            <consortium name="Genoscope - CEA"/>
            <person name="William W."/>
        </authorList>
    </citation>
    <scope>NUCLEOTIDE SEQUENCE</scope>
    <source>
        <strain evidence="2">IK1</strain>
    </source>
</reference>